<name>A0A6G1F7V1_9ORYZ</name>
<dbReference type="EMBL" id="SPHZ02000001">
    <property type="protein sequence ID" value="KAF0932882.1"/>
    <property type="molecule type" value="Genomic_DNA"/>
</dbReference>
<dbReference type="AlphaFoldDB" id="A0A6G1F7V1"/>
<accession>A0A6G1F7V1</accession>
<evidence type="ECO:0000313" key="3">
    <source>
        <dbReference type="Proteomes" id="UP000479710"/>
    </source>
</evidence>
<gene>
    <name evidence="2" type="ORF">E2562_013087</name>
</gene>
<comment type="caution">
    <text evidence="2">The sequence shown here is derived from an EMBL/GenBank/DDBJ whole genome shotgun (WGS) entry which is preliminary data.</text>
</comment>
<feature type="compositionally biased region" description="Basic and acidic residues" evidence="1">
    <location>
        <begin position="1"/>
        <end position="10"/>
    </location>
</feature>
<evidence type="ECO:0000313" key="2">
    <source>
        <dbReference type="EMBL" id="KAF0932882.1"/>
    </source>
</evidence>
<evidence type="ECO:0000256" key="1">
    <source>
        <dbReference type="SAM" id="MobiDB-lite"/>
    </source>
</evidence>
<sequence length="112" mass="12556">MYRKHMEARASRKPSHPATTSHTCYKYDIWGHWSCIYEEAQHAIDAYQAKRKAKAPAEAHLVVVDSIAGADAMASFSTSTPLDILTAAAIIAHMKVIQEQIFTEMNTFLDFV</sequence>
<reference evidence="2 3" key="1">
    <citation type="submission" date="2019-11" db="EMBL/GenBank/DDBJ databases">
        <title>Whole genome sequence of Oryza granulata.</title>
        <authorList>
            <person name="Li W."/>
        </authorList>
    </citation>
    <scope>NUCLEOTIDE SEQUENCE [LARGE SCALE GENOMIC DNA]</scope>
    <source>
        <strain evidence="3">cv. Menghai</strain>
        <tissue evidence="2">Leaf</tissue>
    </source>
</reference>
<dbReference type="Proteomes" id="UP000479710">
    <property type="component" value="Unassembled WGS sequence"/>
</dbReference>
<feature type="region of interest" description="Disordered" evidence="1">
    <location>
        <begin position="1"/>
        <end position="20"/>
    </location>
</feature>
<protein>
    <submittedName>
        <fullName evidence="2">Uncharacterized protein</fullName>
    </submittedName>
</protein>
<organism evidence="2 3">
    <name type="scientific">Oryza meyeriana var. granulata</name>
    <dbReference type="NCBI Taxonomy" id="110450"/>
    <lineage>
        <taxon>Eukaryota</taxon>
        <taxon>Viridiplantae</taxon>
        <taxon>Streptophyta</taxon>
        <taxon>Embryophyta</taxon>
        <taxon>Tracheophyta</taxon>
        <taxon>Spermatophyta</taxon>
        <taxon>Magnoliopsida</taxon>
        <taxon>Liliopsida</taxon>
        <taxon>Poales</taxon>
        <taxon>Poaceae</taxon>
        <taxon>BOP clade</taxon>
        <taxon>Oryzoideae</taxon>
        <taxon>Oryzeae</taxon>
        <taxon>Oryzinae</taxon>
        <taxon>Oryza</taxon>
        <taxon>Oryza meyeriana</taxon>
    </lineage>
</organism>
<keyword evidence="3" id="KW-1185">Reference proteome</keyword>
<proteinExistence type="predicted"/>